<dbReference type="EMBL" id="BRXZ01006600">
    <property type="protein sequence ID" value="GMH63222.1"/>
    <property type="molecule type" value="Genomic_DNA"/>
</dbReference>
<feature type="region of interest" description="Disordered" evidence="1">
    <location>
        <begin position="1"/>
        <end position="25"/>
    </location>
</feature>
<evidence type="ECO:0000256" key="1">
    <source>
        <dbReference type="SAM" id="MobiDB-lite"/>
    </source>
</evidence>
<protein>
    <submittedName>
        <fullName evidence="2">Uncharacterized protein</fullName>
    </submittedName>
</protein>
<comment type="caution">
    <text evidence="2">The sequence shown here is derived from an EMBL/GenBank/DDBJ whole genome shotgun (WGS) entry which is preliminary data.</text>
</comment>
<organism evidence="2 3">
    <name type="scientific">Triparma retinervis</name>
    <dbReference type="NCBI Taxonomy" id="2557542"/>
    <lineage>
        <taxon>Eukaryota</taxon>
        <taxon>Sar</taxon>
        <taxon>Stramenopiles</taxon>
        <taxon>Ochrophyta</taxon>
        <taxon>Bolidophyceae</taxon>
        <taxon>Parmales</taxon>
        <taxon>Triparmaceae</taxon>
        <taxon>Triparma</taxon>
    </lineage>
</organism>
<feature type="non-terminal residue" evidence="2">
    <location>
        <position position="25"/>
    </location>
</feature>
<feature type="compositionally biased region" description="Basic and acidic residues" evidence="1">
    <location>
        <begin position="1"/>
        <end position="17"/>
    </location>
</feature>
<proteinExistence type="predicted"/>
<sequence length="25" mass="2865">IRSKSNEITEGRRREPPLRCSLGPL</sequence>
<evidence type="ECO:0000313" key="2">
    <source>
        <dbReference type="EMBL" id="GMH63222.1"/>
    </source>
</evidence>
<accession>A0A9W6ZZJ5</accession>
<gene>
    <name evidence="2" type="ORF">TrRE_jg386</name>
</gene>
<name>A0A9W6ZZJ5_9STRA</name>
<reference evidence="2" key="1">
    <citation type="submission" date="2022-07" db="EMBL/GenBank/DDBJ databases">
        <title>Genome analysis of Parmales, a sister group of diatoms, reveals the evolutionary specialization of diatoms from phago-mixotrophs to photoautotrophs.</title>
        <authorList>
            <person name="Ban H."/>
            <person name="Sato S."/>
            <person name="Yoshikawa S."/>
            <person name="Kazumasa Y."/>
            <person name="Nakamura Y."/>
            <person name="Ichinomiya M."/>
            <person name="Saitoh K."/>
            <person name="Sato N."/>
            <person name="Blanc-Mathieu R."/>
            <person name="Endo H."/>
            <person name="Kuwata A."/>
            <person name="Ogata H."/>
        </authorList>
    </citation>
    <scope>NUCLEOTIDE SEQUENCE</scope>
</reference>
<dbReference type="Proteomes" id="UP001165082">
    <property type="component" value="Unassembled WGS sequence"/>
</dbReference>
<keyword evidence="3" id="KW-1185">Reference proteome</keyword>
<dbReference type="AlphaFoldDB" id="A0A9W6ZZJ5"/>
<evidence type="ECO:0000313" key="3">
    <source>
        <dbReference type="Proteomes" id="UP001165082"/>
    </source>
</evidence>